<dbReference type="PROSITE" id="PS50943">
    <property type="entry name" value="HTH_CROC1"/>
    <property type="match status" value="1"/>
</dbReference>
<dbReference type="InterPro" id="IPR010982">
    <property type="entry name" value="Lambda_DNA-bd_dom_sf"/>
</dbReference>
<dbReference type="PANTHER" id="PTHR46797">
    <property type="entry name" value="HTH-TYPE TRANSCRIPTIONAL REGULATOR"/>
    <property type="match status" value="1"/>
</dbReference>
<dbReference type="InterPro" id="IPR050807">
    <property type="entry name" value="TransReg_Diox_bact_type"/>
</dbReference>
<dbReference type="SUPFAM" id="SSF47413">
    <property type="entry name" value="lambda repressor-like DNA-binding domains"/>
    <property type="match status" value="1"/>
</dbReference>
<dbReference type="EMBL" id="JBBMFP010000020">
    <property type="protein sequence ID" value="MEQ2433145.1"/>
    <property type="molecule type" value="Genomic_DNA"/>
</dbReference>
<protein>
    <submittedName>
        <fullName evidence="3">Helix-turn-helix transcriptional regulator</fullName>
    </submittedName>
</protein>
<name>A0ABV1DS25_9FIRM</name>
<keyword evidence="1" id="KW-0238">DNA-binding</keyword>
<evidence type="ECO:0000259" key="2">
    <source>
        <dbReference type="PROSITE" id="PS50943"/>
    </source>
</evidence>
<dbReference type="SMART" id="SM00530">
    <property type="entry name" value="HTH_XRE"/>
    <property type="match status" value="1"/>
</dbReference>
<evidence type="ECO:0000256" key="1">
    <source>
        <dbReference type="ARBA" id="ARBA00023125"/>
    </source>
</evidence>
<dbReference type="CDD" id="cd00093">
    <property type="entry name" value="HTH_XRE"/>
    <property type="match status" value="1"/>
</dbReference>
<proteinExistence type="predicted"/>
<dbReference type="Proteomes" id="UP001457898">
    <property type="component" value="Unassembled WGS sequence"/>
</dbReference>
<reference evidence="3 4" key="1">
    <citation type="submission" date="2024-03" db="EMBL/GenBank/DDBJ databases">
        <title>Human intestinal bacterial collection.</title>
        <authorList>
            <person name="Pauvert C."/>
            <person name="Hitch T.C.A."/>
            <person name="Clavel T."/>
        </authorList>
    </citation>
    <scope>NUCLEOTIDE SEQUENCE [LARGE SCALE GENOMIC DNA]</scope>
    <source>
        <strain evidence="3 4">CLA-SR-H028</strain>
    </source>
</reference>
<gene>
    <name evidence="3" type="ORF">WMO65_19315</name>
</gene>
<dbReference type="InterPro" id="IPR001387">
    <property type="entry name" value="Cro/C1-type_HTH"/>
</dbReference>
<organism evidence="3 4">
    <name type="scientific">Blautia caccae</name>
    <dbReference type="NCBI Taxonomy" id="3133175"/>
    <lineage>
        <taxon>Bacteria</taxon>
        <taxon>Bacillati</taxon>
        <taxon>Bacillota</taxon>
        <taxon>Clostridia</taxon>
        <taxon>Lachnospirales</taxon>
        <taxon>Lachnospiraceae</taxon>
        <taxon>Blautia</taxon>
    </lineage>
</organism>
<dbReference type="RefSeq" id="WP_349064631.1">
    <property type="nucleotide sequence ID" value="NZ_JBBMFP010000020.1"/>
</dbReference>
<feature type="domain" description="HTH cro/C1-type" evidence="2">
    <location>
        <begin position="18"/>
        <end position="72"/>
    </location>
</feature>
<comment type="caution">
    <text evidence="3">The sequence shown here is derived from an EMBL/GenBank/DDBJ whole genome shotgun (WGS) entry which is preliminary data.</text>
</comment>
<evidence type="ECO:0000313" key="4">
    <source>
        <dbReference type="Proteomes" id="UP001457898"/>
    </source>
</evidence>
<keyword evidence="4" id="KW-1185">Reference proteome</keyword>
<dbReference type="Pfam" id="PF01381">
    <property type="entry name" value="HTH_3"/>
    <property type="match status" value="1"/>
</dbReference>
<dbReference type="PANTHER" id="PTHR46797:SF1">
    <property type="entry name" value="METHYLPHOSPHONATE SYNTHASE"/>
    <property type="match status" value="1"/>
</dbReference>
<accession>A0ABV1DS25</accession>
<evidence type="ECO:0000313" key="3">
    <source>
        <dbReference type="EMBL" id="MEQ2433145.1"/>
    </source>
</evidence>
<dbReference type="Gene3D" id="1.10.260.40">
    <property type="entry name" value="lambda repressor-like DNA-binding domains"/>
    <property type="match status" value="1"/>
</dbReference>
<sequence>MPTQKRTVRIDKEMGLRLKKARTEQRLTYDELSEKSGVSDRYIKEIENHGNVPSLYKFKQIIRALNISADPFFYSDAPAENLDYKRLQVYLSQCSADQITTILAIVEAYLRTYKKPTQ</sequence>